<dbReference type="EMBL" id="CATKSN020000384">
    <property type="protein sequence ID" value="CAI9149543.1"/>
    <property type="molecule type" value="Genomic_DNA"/>
</dbReference>
<keyword evidence="2" id="KW-1185">Reference proteome</keyword>
<protein>
    <submittedName>
        <fullName evidence="1">Uncharacterized protein</fullName>
    </submittedName>
</protein>
<evidence type="ECO:0000313" key="1">
    <source>
        <dbReference type="EMBL" id="CAI9149543.1"/>
    </source>
</evidence>
<sequence>MHNVASNGTAQAEYAILRGRICGVTGRLPYWERRKTGRTFPRACRSPLRKSSRRCAVRRRGNLWPPIPGTRRKTWLFRCPAPLSTLLTAHALPLVCAFNRGSECGKERPSLVRAVPPHLQHR</sequence>
<proteinExistence type="predicted"/>
<gene>
    <name evidence="1" type="ORF">MRATA1EN1_LOCUS31161</name>
</gene>
<reference evidence="1" key="1">
    <citation type="submission" date="2023-04" db="EMBL/GenBank/DDBJ databases">
        <authorList>
            <consortium name="ELIXIR-Norway"/>
        </authorList>
    </citation>
    <scope>NUCLEOTIDE SEQUENCE [LARGE SCALE GENOMIC DNA]</scope>
</reference>
<dbReference type="Proteomes" id="UP001176941">
    <property type="component" value="Unassembled WGS sequence"/>
</dbReference>
<evidence type="ECO:0000313" key="2">
    <source>
        <dbReference type="Proteomes" id="UP001176941"/>
    </source>
</evidence>
<name>A0ABN8XJG3_RANTA</name>
<organism evidence="1 2">
    <name type="scientific">Rangifer tarandus platyrhynchus</name>
    <name type="common">Svalbard reindeer</name>
    <dbReference type="NCBI Taxonomy" id="3082113"/>
    <lineage>
        <taxon>Eukaryota</taxon>
        <taxon>Metazoa</taxon>
        <taxon>Chordata</taxon>
        <taxon>Craniata</taxon>
        <taxon>Vertebrata</taxon>
        <taxon>Euteleostomi</taxon>
        <taxon>Mammalia</taxon>
        <taxon>Eutheria</taxon>
        <taxon>Laurasiatheria</taxon>
        <taxon>Artiodactyla</taxon>
        <taxon>Ruminantia</taxon>
        <taxon>Pecora</taxon>
        <taxon>Cervidae</taxon>
        <taxon>Odocoileinae</taxon>
        <taxon>Rangifer</taxon>
    </lineage>
</organism>
<comment type="caution">
    <text evidence="1">The sequence shown here is derived from an EMBL/GenBank/DDBJ whole genome shotgun (WGS) entry which is preliminary data.</text>
</comment>
<accession>A0ABN8XJG3</accession>